<evidence type="ECO:0000256" key="5">
    <source>
        <dbReference type="ARBA" id="ARBA00023136"/>
    </source>
</evidence>
<feature type="transmembrane region" description="Helical" evidence="6">
    <location>
        <begin position="335"/>
        <end position="355"/>
    </location>
</feature>
<keyword evidence="3 6" id="KW-0812">Transmembrane</keyword>
<dbReference type="InterPro" id="IPR011701">
    <property type="entry name" value="MFS"/>
</dbReference>
<dbReference type="PANTHER" id="PTHR19432:SF35">
    <property type="entry name" value="SOLUTE CARRIER FAMILY 45 MEMBER 3 ISOFORM X1"/>
    <property type="match status" value="1"/>
</dbReference>
<evidence type="ECO:0000313" key="8">
    <source>
        <dbReference type="Proteomes" id="UP000242474"/>
    </source>
</evidence>
<keyword evidence="4 6" id="KW-1133">Transmembrane helix</keyword>
<proteinExistence type="predicted"/>
<dbReference type="Gene3D" id="1.20.1250.20">
    <property type="entry name" value="MFS general substrate transporter like domains"/>
    <property type="match status" value="1"/>
</dbReference>
<feature type="transmembrane region" description="Helical" evidence="6">
    <location>
        <begin position="150"/>
        <end position="168"/>
    </location>
</feature>
<feature type="transmembrane region" description="Helical" evidence="6">
    <location>
        <begin position="235"/>
        <end position="259"/>
    </location>
</feature>
<feature type="non-terminal residue" evidence="7">
    <location>
        <position position="430"/>
    </location>
</feature>
<dbReference type="SUPFAM" id="SSF103473">
    <property type="entry name" value="MFS general substrate transporter"/>
    <property type="match status" value="1"/>
</dbReference>
<dbReference type="Proteomes" id="UP000242474">
    <property type="component" value="Unassembled WGS sequence"/>
</dbReference>
<evidence type="ECO:0000256" key="1">
    <source>
        <dbReference type="ARBA" id="ARBA00004141"/>
    </source>
</evidence>
<protein>
    <recommendedName>
        <fullName evidence="9">MFS general substrate transporter</fullName>
    </recommendedName>
</protein>
<dbReference type="EMBL" id="KZ303494">
    <property type="protein sequence ID" value="PIA17492.1"/>
    <property type="molecule type" value="Genomic_DNA"/>
</dbReference>
<dbReference type="GO" id="GO:0008506">
    <property type="term" value="F:sucrose:proton symporter activity"/>
    <property type="evidence" value="ECO:0007669"/>
    <property type="project" value="TreeGrafter"/>
</dbReference>
<keyword evidence="8" id="KW-1185">Reference proteome</keyword>
<evidence type="ECO:0000256" key="6">
    <source>
        <dbReference type="SAM" id="Phobius"/>
    </source>
</evidence>
<dbReference type="OrthoDB" id="28755at2759"/>
<sequence length="430" mass="46451">ISLTIAIAGLQFCWAVETGFGSPYLLSLGLKKSLVSLVWLAGPLSGLITQPLVGIFSDRCTSRFGRRRPFIVGSVICTILCLTVVGWTREIAGGHETLTIWMAVISFYFLDFAINALQGSLRSLIVDVLPAARQDAGTAWAARMIGIGNVSGYLMGFLDLASLLPFLGSTHMQILTTIASVMLAITVSITCYCTSETPIPPQPSAPGDGLRAFTSLYTSLGKLPTVIKDIFRIELFAWIGWFPFLFYGTTYIADLYVAAHESGDATDVELMERGTRAGSLAMFAHAVVSLSSSLILPLFSYSLVLSVSLPTMWTISLVLFSVAMVLTLAASSVAFGSVLIAMCGIAWAVVMWIPFSMIGESIRITSSHQQPQQPQQPQQEMRDISGNGSYMRHMLSAGTILGVHNVSCVIPQFVSAFTSSLIFAVFEHIQ</sequence>
<organism evidence="7 8">
    <name type="scientific">Coemansia reversa (strain ATCC 12441 / NRRL 1564)</name>
    <dbReference type="NCBI Taxonomy" id="763665"/>
    <lineage>
        <taxon>Eukaryota</taxon>
        <taxon>Fungi</taxon>
        <taxon>Fungi incertae sedis</taxon>
        <taxon>Zoopagomycota</taxon>
        <taxon>Kickxellomycotina</taxon>
        <taxon>Kickxellomycetes</taxon>
        <taxon>Kickxellales</taxon>
        <taxon>Kickxellaceae</taxon>
        <taxon>Coemansia</taxon>
    </lineage>
</organism>
<keyword evidence="2" id="KW-0813">Transport</keyword>
<evidence type="ECO:0000313" key="7">
    <source>
        <dbReference type="EMBL" id="PIA17492.1"/>
    </source>
</evidence>
<name>A0A2G5BES7_COERN</name>
<comment type="subcellular location">
    <subcellularLocation>
        <location evidence="1">Membrane</location>
        <topology evidence="1">Multi-pass membrane protein</topology>
    </subcellularLocation>
</comment>
<keyword evidence="5 6" id="KW-0472">Membrane</keyword>
<dbReference type="PANTHER" id="PTHR19432">
    <property type="entry name" value="SUGAR TRANSPORTER"/>
    <property type="match status" value="1"/>
</dbReference>
<dbReference type="InterPro" id="IPR036259">
    <property type="entry name" value="MFS_trans_sf"/>
</dbReference>
<dbReference type="GO" id="GO:0005886">
    <property type="term" value="C:plasma membrane"/>
    <property type="evidence" value="ECO:0007669"/>
    <property type="project" value="TreeGrafter"/>
</dbReference>
<evidence type="ECO:0000256" key="3">
    <source>
        <dbReference type="ARBA" id="ARBA00022692"/>
    </source>
</evidence>
<feature type="transmembrane region" description="Helical" evidence="6">
    <location>
        <begin position="174"/>
        <end position="194"/>
    </location>
</feature>
<evidence type="ECO:0008006" key="9">
    <source>
        <dbReference type="Google" id="ProtNLM"/>
    </source>
</evidence>
<reference evidence="7 8" key="1">
    <citation type="journal article" date="2015" name="Genome Biol. Evol.">
        <title>Phylogenomic analyses indicate that early fungi evolved digesting cell walls of algal ancestors of land plants.</title>
        <authorList>
            <person name="Chang Y."/>
            <person name="Wang S."/>
            <person name="Sekimoto S."/>
            <person name="Aerts A.L."/>
            <person name="Choi C."/>
            <person name="Clum A."/>
            <person name="LaButti K.M."/>
            <person name="Lindquist E.A."/>
            <person name="Yee Ngan C."/>
            <person name="Ohm R.A."/>
            <person name="Salamov A.A."/>
            <person name="Grigoriev I.V."/>
            <person name="Spatafora J.W."/>
            <person name="Berbee M.L."/>
        </authorList>
    </citation>
    <scope>NUCLEOTIDE SEQUENCE [LARGE SCALE GENOMIC DNA]</scope>
    <source>
        <strain evidence="7 8">NRRL 1564</strain>
    </source>
</reference>
<feature type="transmembrane region" description="Helical" evidence="6">
    <location>
        <begin position="279"/>
        <end position="299"/>
    </location>
</feature>
<feature type="transmembrane region" description="Helical" evidence="6">
    <location>
        <begin position="39"/>
        <end position="57"/>
    </location>
</feature>
<dbReference type="Pfam" id="PF07690">
    <property type="entry name" value="MFS_1"/>
    <property type="match status" value="1"/>
</dbReference>
<gene>
    <name evidence="7" type="ORF">COEREDRAFT_23563</name>
</gene>
<evidence type="ECO:0000256" key="4">
    <source>
        <dbReference type="ARBA" id="ARBA00022989"/>
    </source>
</evidence>
<feature type="transmembrane region" description="Helical" evidence="6">
    <location>
        <begin position="69"/>
        <end position="87"/>
    </location>
</feature>
<feature type="transmembrane region" description="Helical" evidence="6">
    <location>
        <begin position="99"/>
        <end position="117"/>
    </location>
</feature>
<evidence type="ECO:0000256" key="2">
    <source>
        <dbReference type="ARBA" id="ARBA00022448"/>
    </source>
</evidence>
<dbReference type="AlphaFoldDB" id="A0A2G5BES7"/>
<accession>A0A2G5BES7</accession>
<feature type="non-terminal residue" evidence="7">
    <location>
        <position position="1"/>
    </location>
</feature>
<feature type="transmembrane region" description="Helical" evidence="6">
    <location>
        <begin position="311"/>
        <end position="329"/>
    </location>
</feature>